<dbReference type="InterPro" id="IPR027410">
    <property type="entry name" value="TCP-1-like_intermed_sf"/>
</dbReference>
<dbReference type="InterPro" id="IPR002423">
    <property type="entry name" value="Cpn60/GroEL/TCP-1"/>
</dbReference>
<dbReference type="GO" id="GO:0140662">
    <property type="term" value="F:ATP-dependent protein folding chaperone"/>
    <property type="evidence" value="ECO:0007669"/>
    <property type="project" value="InterPro"/>
</dbReference>
<dbReference type="STRING" id="763407.A0A162V4W7"/>
<dbReference type="NCBIfam" id="TIGR02346">
    <property type="entry name" value="chap_CCT_theta"/>
    <property type="match status" value="1"/>
</dbReference>
<dbReference type="InterPro" id="IPR012721">
    <property type="entry name" value="Chap_CCT_theta"/>
</dbReference>
<dbReference type="PROSITE" id="PS00750">
    <property type="entry name" value="TCP1_1"/>
    <property type="match status" value="1"/>
</dbReference>
<protein>
    <recommendedName>
        <fullName evidence="9">CCT-theta</fullName>
    </recommendedName>
</protein>
<dbReference type="FunFam" id="3.50.7.10:FF:000008">
    <property type="entry name" value="T-complex protein 1 subunit theta"/>
    <property type="match status" value="1"/>
</dbReference>
<evidence type="ECO:0000256" key="2">
    <source>
        <dbReference type="ARBA" id="ARBA00004496"/>
    </source>
</evidence>
<dbReference type="GO" id="GO:0051082">
    <property type="term" value="F:unfolded protein binding"/>
    <property type="evidence" value="ECO:0007669"/>
    <property type="project" value="InterPro"/>
</dbReference>
<dbReference type="Proteomes" id="UP000077315">
    <property type="component" value="Unassembled WGS sequence"/>
</dbReference>
<dbReference type="PANTHER" id="PTHR11353">
    <property type="entry name" value="CHAPERONIN"/>
    <property type="match status" value="1"/>
</dbReference>
<evidence type="ECO:0000256" key="7">
    <source>
        <dbReference type="ARBA" id="ARBA00022840"/>
    </source>
</evidence>
<organism evidence="11 12">
    <name type="scientific">Phycomyces blakesleeanus (strain ATCC 8743b / DSM 1359 / FGSC 10004 / NBRC 33097 / NRRL 1555)</name>
    <dbReference type="NCBI Taxonomy" id="763407"/>
    <lineage>
        <taxon>Eukaryota</taxon>
        <taxon>Fungi</taxon>
        <taxon>Fungi incertae sedis</taxon>
        <taxon>Mucoromycota</taxon>
        <taxon>Mucoromycotina</taxon>
        <taxon>Mucoromycetes</taxon>
        <taxon>Mucorales</taxon>
        <taxon>Phycomycetaceae</taxon>
        <taxon>Phycomyces</taxon>
    </lineage>
</organism>
<dbReference type="GO" id="GO:0016887">
    <property type="term" value="F:ATP hydrolysis activity"/>
    <property type="evidence" value="ECO:0007669"/>
    <property type="project" value="InterPro"/>
</dbReference>
<dbReference type="GO" id="GO:0005524">
    <property type="term" value="F:ATP binding"/>
    <property type="evidence" value="ECO:0007669"/>
    <property type="project" value="UniProtKB-KW"/>
</dbReference>
<dbReference type="Gene3D" id="1.10.560.10">
    <property type="entry name" value="GroEL-like equatorial domain"/>
    <property type="match status" value="1"/>
</dbReference>
<reference evidence="12" key="1">
    <citation type="submission" date="2015-06" db="EMBL/GenBank/DDBJ databases">
        <title>Expansion of signal transduction pathways in fungi by whole-genome duplication.</title>
        <authorList>
            <consortium name="DOE Joint Genome Institute"/>
            <person name="Corrochano L.M."/>
            <person name="Kuo A."/>
            <person name="Marcet-Houben M."/>
            <person name="Polaino S."/>
            <person name="Salamov A."/>
            <person name="Villalobos J.M."/>
            <person name="Alvarez M.I."/>
            <person name="Avalos J."/>
            <person name="Benito E.P."/>
            <person name="Benoit I."/>
            <person name="Burger G."/>
            <person name="Camino L.P."/>
            <person name="Canovas D."/>
            <person name="Cerda-Olmedo E."/>
            <person name="Cheng J.-F."/>
            <person name="Dominguez A."/>
            <person name="Elias M."/>
            <person name="Eslava A.P."/>
            <person name="Glaser F."/>
            <person name="Grimwood J."/>
            <person name="Gutierrez G."/>
            <person name="Heitman J."/>
            <person name="Henrissat B."/>
            <person name="Iturriaga E.A."/>
            <person name="Lang B.F."/>
            <person name="Lavin J.L."/>
            <person name="Lee S."/>
            <person name="Li W."/>
            <person name="Lindquist E."/>
            <person name="Lopez-Garcia S."/>
            <person name="Luque E.M."/>
            <person name="Marcos A.T."/>
            <person name="Martin J."/>
            <person name="McCluskey K."/>
            <person name="Medina H.R."/>
            <person name="Miralles-Duran A."/>
            <person name="Miyazaki A."/>
            <person name="Munoz-Torres E."/>
            <person name="Oguiza J.A."/>
            <person name="Ohm R."/>
            <person name="Olmedo M."/>
            <person name="Orejas M."/>
            <person name="Ortiz-Castellanos L."/>
            <person name="Pisabarro A.G."/>
            <person name="Rodriguez-Romero J."/>
            <person name="Ruiz-Herrera J."/>
            <person name="Ruiz-Vazquez R."/>
            <person name="Sanz C."/>
            <person name="Schackwitz W."/>
            <person name="Schmutz J."/>
            <person name="Shahriari M."/>
            <person name="Shelest E."/>
            <person name="Silva-Franco F."/>
            <person name="Soanes D."/>
            <person name="Syed K."/>
            <person name="Tagua V.G."/>
            <person name="Talbot N.J."/>
            <person name="Thon M."/>
            <person name="De vries R.P."/>
            <person name="Wiebenga A."/>
            <person name="Yadav J.S."/>
            <person name="Braun E.L."/>
            <person name="Baker S."/>
            <person name="Garre V."/>
            <person name="Horwitz B."/>
            <person name="Torres-Martinez S."/>
            <person name="Idnurm A."/>
            <person name="Herrera-Estrella A."/>
            <person name="Gabaldon T."/>
            <person name="Grigoriev I.V."/>
        </authorList>
    </citation>
    <scope>NUCLEOTIDE SEQUENCE [LARGE SCALE GENOMIC DNA]</scope>
    <source>
        <strain evidence="12">NRRL 1555(-)</strain>
    </source>
</reference>
<keyword evidence="5" id="KW-0963">Cytoplasm</keyword>
<evidence type="ECO:0000256" key="4">
    <source>
        <dbReference type="ARBA" id="ARBA00011381"/>
    </source>
</evidence>
<dbReference type="InterPro" id="IPR027413">
    <property type="entry name" value="GROEL-like_equatorial_sf"/>
</dbReference>
<dbReference type="Pfam" id="PF00118">
    <property type="entry name" value="Cpn60_TCP1"/>
    <property type="match status" value="1"/>
</dbReference>
<comment type="function">
    <text evidence="1">Molecular chaperone; assists the folding of proteins upon ATP hydrolysis.</text>
</comment>
<dbReference type="SUPFAM" id="SSF52029">
    <property type="entry name" value="GroEL apical domain-like"/>
    <property type="match status" value="1"/>
</dbReference>
<evidence type="ECO:0000313" key="11">
    <source>
        <dbReference type="EMBL" id="OAD79983.1"/>
    </source>
</evidence>
<comment type="subunit">
    <text evidence="4">Component of the T-complex protein 1 (TCP1) complex.</text>
</comment>
<dbReference type="Gene3D" id="3.30.260.10">
    <property type="entry name" value="TCP-1-like chaperonin intermediate domain"/>
    <property type="match status" value="1"/>
</dbReference>
<dbReference type="OrthoDB" id="1748577at2759"/>
<comment type="subcellular location">
    <subcellularLocation>
        <location evidence="2">Cytoplasm</location>
    </subcellularLocation>
</comment>
<gene>
    <name evidence="11" type="ORF">PHYBLDRAFT_121605</name>
</gene>
<dbReference type="FunCoup" id="A0A162V4W7">
    <property type="interactions" value="863"/>
</dbReference>
<dbReference type="PROSITE" id="PS00751">
    <property type="entry name" value="TCP1_2"/>
    <property type="match status" value="1"/>
</dbReference>
<dbReference type="RefSeq" id="XP_018298023.1">
    <property type="nucleotide sequence ID" value="XM_018428816.1"/>
</dbReference>
<evidence type="ECO:0000256" key="3">
    <source>
        <dbReference type="ARBA" id="ARBA00008020"/>
    </source>
</evidence>
<dbReference type="CDD" id="cd03341">
    <property type="entry name" value="TCP1_theta"/>
    <property type="match status" value="1"/>
</dbReference>
<dbReference type="GO" id="GO:0005832">
    <property type="term" value="C:chaperonin-containing T-complex"/>
    <property type="evidence" value="ECO:0007669"/>
    <property type="project" value="UniProtKB-ARBA"/>
</dbReference>
<keyword evidence="8 10" id="KW-0143">Chaperone</keyword>
<evidence type="ECO:0000256" key="6">
    <source>
        <dbReference type="ARBA" id="ARBA00022741"/>
    </source>
</evidence>
<dbReference type="SUPFAM" id="SSF54849">
    <property type="entry name" value="GroEL-intermediate domain like"/>
    <property type="match status" value="1"/>
</dbReference>
<dbReference type="AlphaFoldDB" id="A0A162V4W7"/>
<evidence type="ECO:0000256" key="10">
    <source>
        <dbReference type="RuleBase" id="RU004187"/>
    </source>
</evidence>
<keyword evidence="12" id="KW-1185">Reference proteome</keyword>
<dbReference type="PRINTS" id="PR00304">
    <property type="entry name" value="TCOMPLEXTCP1"/>
</dbReference>
<dbReference type="Gene3D" id="3.50.7.10">
    <property type="entry name" value="GroEL"/>
    <property type="match status" value="1"/>
</dbReference>
<dbReference type="InterPro" id="IPR027409">
    <property type="entry name" value="GroEL-like_apical_dom_sf"/>
</dbReference>
<proteinExistence type="inferred from homology"/>
<evidence type="ECO:0000256" key="1">
    <source>
        <dbReference type="ARBA" id="ARBA00002912"/>
    </source>
</evidence>
<name>A0A162V4W7_PHYB8</name>
<keyword evidence="7 10" id="KW-0067">ATP-binding</keyword>
<dbReference type="GeneID" id="28989722"/>
<dbReference type="InParanoid" id="A0A162V4W7"/>
<evidence type="ECO:0000313" key="12">
    <source>
        <dbReference type="Proteomes" id="UP000077315"/>
    </source>
</evidence>
<dbReference type="EMBL" id="KV440972">
    <property type="protein sequence ID" value="OAD79983.1"/>
    <property type="molecule type" value="Genomic_DNA"/>
</dbReference>
<dbReference type="SUPFAM" id="SSF48592">
    <property type="entry name" value="GroEL equatorial domain-like"/>
    <property type="match status" value="1"/>
</dbReference>
<sequence length="549" mass="60168">MALRVPKSTLPQLFKEGYKFQQGVDEAVMRNIEATHELSEVVRTSMGPNGRNKMIINHLEKLFVTNDAATIIRELDVVHPAAKLLVMASQQQESEIGDNTNFVIVLAGALLQKAEHLLRLGLHPSEIVQGFELARDRALAIIEELSVDKIETLSNKENLLKITKAAIASKQYGHEELLSGLVTEAALSIMPKNQRDFNVDNIRVVKVMGSSIYESRVVRGMVFGREPEGTIQNVKKAKVAVFTCPLDITQTETKGTVLIHNAKEMLDFSKDEEKHIEKIFKELSDAGVNVVVTGNGIGELALHYLNRFNIMAIKVLSKFDIRRLCRVVGATALARLGAPMPEEMGYCDIVETVEIGSDRVTVFRQEQSEVSRTATIVIRGATQNHMDDIERAIDDGVNIIKACARDGRLLAGAGAVEMELNKRLQNVAAKTPGLNQHAIKKFAEALEVVPRTLCENAGMDAVAVLSRLYAAHYQEGDKGNSIGVDVENENDGTLDATKAGIYDTVAGKQLALKLASDTAITVLRVDQIIMSKPAGGPKPPKNQGHWDED</sequence>
<evidence type="ECO:0000256" key="5">
    <source>
        <dbReference type="ARBA" id="ARBA00022490"/>
    </source>
</evidence>
<evidence type="ECO:0000256" key="8">
    <source>
        <dbReference type="ARBA" id="ARBA00023186"/>
    </source>
</evidence>
<dbReference type="VEuPathDB" id="FungiDB:PHYBLDRAFT_121605"/>
<accession>A0A162V4W7</accession>
<evidence type="ECO:0000256" key="9">
    <source>
        <dbReference type="ARBA" id="ARBA00029602"/>
    </source>
</evidence>
<keyword evidence="6 10" id="KW-0547">Nucleotide-binding</keyword>
<dbReference type="InterPro" id="IPR002194">
    <property type="entry name" value="Chaperonin_TCP-1_CS"/>
</dbReference>
<comment type="similarity">
    <text evidence="3 10">Belongs to the TCP-1 chaperonin family.</text>
</comment>
<dbReference type="InterPro" id="IPR017998">
    <property type="entry name" value="Chaperone_TCP-1"/>
</dbReference>